<accession>A0AAD9EB70</accession>
<dbReference type="Proteomes" id="UP001243330">
    <property type="component" value="Unassembled WGS sequence"/>
</dbReference>
<gene>
    <name evidence="3" type="ORF">CCHR01_16058</name>
</gene>
<sequence>MPEKVRRGKMGKIRCFGAPNAEAHVLSHISHSLSDQDKSGRPSGRRYARDRQLAREKQRRKTCVGARKEDAEWPAARTTPPPRARRAVRAAMGTNGHCGTFSGARTAESETSNGLADNSWLWRAYFDVRDNIHVMDSEMRTSPRRHGQVLQGNPIHANQGTEGILAGALAEDSRRSRWKHVGRGIAALRCNAQGAPILVLLVLALALALLVLVLPGSTSSSWLRATG</sequence>
<reference evidence="3" key="1">
    <citation type="submission" date="2023-01" db="EMBL/GenBank/DDBJ databases">
        <title>Colletotrichum chrysophilum M932 genome sequence.</title>
        <authorList>
            <person name="Baroncelli R."/>
        </authorList>
    </citation>
    <scope>NUCLEOTIDE SEQUENCE</scope>
    <source>
        <strain evidence="3">M932</strain>
    </source>
</reference>
<evidence type="ECO:0000256" key="2">
    <source>
        <dbReference type="SAM" id="Phobius"/>
    </source>
</evidence>
<dbReference type="AlphaFoldDB" id="A0AAD9EB70"/>
<keyword evidence="2" id="KW-0812">Transmembrane</keyword>
<evidence type="ECO:0000313" key="3">
    <source>
        <dbReference type="EMBL" id="KAK1841322.1"/>
    </source>
</evidence>
<organism evidence="3 4">
    <name type="scientific">Colletotrichum chrysophilum</name>
    <dbReference type="NCBI Taxonomy" id="1836956"/>
    <lineage>
        <taxon>Eukaryota</taxon>
        <taxon>Fungi</taxon>
        <taxon>Dikarya</taxon>
        <taxon>Ascomycota</taxon>
        <taxon>Pezizomycotina</taxon>
        <taxon>Sordariomycetes</taxon>
        <taxon>Hypocreomycetidae</taxon>
        <taxon>Glomerellales</taxon>
        <taxon>Glomerellaceae</taxon>
        <taxon>Colletotrichum</taxon>
        <taxon>Colletotrichum gloeosporioides species complex</taxon>
    </lineage>
</organism>
<keyword evidence="4" id="KW-1185">Reference proteome</keyword>
<comment type="caution">
    <text evidence="3">The sequence shown here is derived from an EMBL/GenBank/DDBJ whole genome shotgun (WGS) entry which is preliminary data.</text>
</comment>
<dbReference type="EMBL" id="JAQOWY010000490">
    <property type="protein sequence ID" value="KAK1841322.1"/>
    <property type="molecule type" value="Genomic_DNA"/>
</dbReference>
<evidence type="ECO:0000256" key="1">
    <source>
        <dbReference type="SAM" id="MobiDB-lite"/>
    </source>
</evidence>
<evidence type="ECO:0000313" key="4">
    <source>
        <dbReference type="Proteomes" id="UP001243330"/>
    </source>
</evidence>
<keyword evidence="2" id="KW-0472">Membrane</keyword>
<keyword evidence="2" id="KW-1133">Transmembrane helix</keyword>
<protein>
    <submittedName>
        <fullName evidence="3">Uncharacterized protein</fullName>
    </submittedName>
</protein>
<feature type="transmembrane region" description="Helical" evidence="2">
    <location>
        <begin position="195"/>
        <end position="214"/>
    </location>
</feature>
<feature type="region of interest" description="Disordered" evidence="1">
    <location>
        <begin position="28"/>
        <end position="84"/>
    </location>
</feature>
<feature type="compositionally biased region" description="Basic and acidic residues" evidence="1">
    <location>
        <begin position="47"/>
        <end position="56"/>
    </location>
</feature>
<name>A0AAD9EB70_9PEZI</name>
<proteinExistence type="predicted"/>